<dbReference type="SUPFAM" id="SSF51556">
    <property type="entry name" value="Metallo-dependent hydrolases"/>
    <property type="match status" value="1"/>
</dbReference>
<evidence type="ECO:0000313" key="1">
    <source>
        <dbReference type="EMBL" id="CDT36329.1"/>
    </source>
</evidence>
<protein>
    <submittedName>
        <fullName evidence="1">Zn-dependent dipeptidase, microsomal dipeptidase</fullName>
    </submittedName>
</protein>
<dbReference type="InterPro" id="IPR032466">
    <property type="entry name" value="Metal_Hydrolase"/>
</dbReference>
<sequence length="305" mass="33208">MIECLLQKKYLAEKHGQKHVTTVEEIEANKAVGVTSVIFNFQAITPMGEDITHIDRFSQDVKLMSFTYNKNNQFSGSGESAKGGVGNGEGLTKLGLAALKHMNKNGVVPDCSHDSNQTCIDIAKYSTTPVVASHSNAAALMPISRNINDEAILAIAKTDGLIGVNFVGGFLNKESDASGESVAEHIVYISDLIERELGVDGKRHVAVAVDYLHNLKDSLTMISSNPQNYPPALGYGFISEIGHPADIWAVVDALETTHGWTKDEVSLFLGENWMRVYAANWKGGNDVRIQPVVEDLRHLDTKKSN</sequence>
<dbReference type="PROSITE" id="PS51365">
    <property type="entry name" value="RENAL_DIPEPTIDASE_2"/>
    <property type="match status" value="1"/>
</dbReference>
<reference evidence="1 2" key="1">
    <citation type="submission" date="2014-06" db="EMBL/GenBank/DDBJ databases">
        <authorList>
            <person name="Le Roux F."/>
        </authorList>
    </citation>
    <scope>NUCLEOTIDE SEQUENCE [LARGE SCALE GENOMIC DNA]</scope>
    <source>
        <strain evidence="1 2">J5-4</strain>
    </source>
</reference>
<evidence type="ECO:0000313" key="2">
    <source>
        <dbReference type="Proteomes" id="UP000049077"/>
    </source>
</evidence>
<dbReference type="Proteomes" id="UP000049077">
    <property type="component" value="Unassembled WGS sequence"/>
</dbReference>
<dbReference type="PANTHER" id="PTHR10443:SF12">
    <property type="entry name" value="DIPEPTIDASE"/>
    <property type="match status" value="1"/>
</dbReference>
<dbReference type="EMBL" id="CCJX01000103">
    <property type="protein sequence ID" value="CDT36329.1"/>
    <property type="molecule type" value="Genomic_DNA"/>
</dbReference>
<dbReference type="Gene3D" id="3.20.20.140">
    <property type="entry name" value="Metal-dependent hydrolases"/>
    <property type="match status" value="1"/>
</dbReference>
<organism evidence="1 2">
    <name type="scientific">Vibrio crassostreae</name>
    <dbReference type="NCBI Taxonomy" id="246167"/>
    <lineage>
        <taxon>Bacteria</taxon>
        <taxon>Pseudomonadati</taxon>
        <taxon>Pseudomonadota</taxon>
        <taxon>Gammaproteobacteria</taxon>
        <taxon>Vibrionales</taxon>
        <taxon>Vibrionaceae</taxon>
        <taxon>Vibrio</taxon>
    </lineage>
</organism>
<accession>A0ABP1WV40</accession>
<gene>
    <name evidence="1" type="ORF">VCR4J5_200410</name>
</gene>
<dbReference type="PANTHER" id="PTHR10443">
    <property type="entry name" value="MICROSOMAL DIPEPTIDASE"/>
    <property type="match status" value="1"/>
</dbReference>
<dbReference type="Pfam" id="PF01244">
    <property type="entry name" value="Peptidase_M19"/>
    <property type="match status" value="1"/>
</dbReference>
<name>A0ABP1WV40_9VIBR</name>
<proteinExistence type="predicted"/>
<comment type="caution">
    <text evidence="1">The sequence shown here is derived from an EMBL/GenBank/DDBJ whole genome shotgun (WGS) entry which is preliminary data.</text>
</comment>
<keyword evidence="2" id="KW-1185">Reference proteome</keyword>
<dbReference type="InterPro" id="IPR008257">
    <property type="entry name" value="Pept_M19"/>
</dbReference>